<gene>
    <name evidence="2" type="ORF">BN10_540018</name>
</gene>
<keyword evidence="3" id="KW-1185">Reference proteome</keyword>
<evidence type="ECO:0000313" key="2">
    <source>
        <dbReference type="EMBL" id="CCH70239.1"/>
    </source>
</evidence>
<dbReference type="CDD" id="cd00085">
    <property type="entry name" value="HNHc"/>
    <property type="match status" value="1"/>
</dbReference>
<dbReference type="Proteomes" id="UP000013167">
    <property type="component" value="Unassembled WGS sequence"/>
</dbReference>
<dbReference type="STRING" id="1193181.BN10_540018"/>
<dbReference type="eggNOG" id="COG1403">
    <property type="taxonomic scope" value="Bacteria"/>
</dbReference>
<organism evidence="2 3">
    <name type="scientific">Phycicoccus elongatus Lp2</name>
    <dbReference type="NCBI Taxonomy" id="1193181"/>
    <lineage>
        <taxon>Bacteria</taxon>
        <taxon>Bacillati</taxon>
        <taxon>Actinomycetota</taxon>
        <taxon>Actinomycetes</taxon>
        <taxon>Micrococcales</taxon>
        <taxon>Intrasporangiaceae</taxon>
        <taxon>Phycicoccus</taxon>
    </lineage>
</organism>
<proteinExistence type="predicted"/>
<feature type="domain" description="HNH nuclease" evidence="1">
    <location>
        <begin position="366"/>
        <end position="418"/>
    </location>
</feature>
<dbReference type="HOGENOM" id="CLU_022065_5_0_11"/>
<evidence type="ECO:0000259" key="1">
    <source>
        <dbReference type="SMART" id="SM00507"/>
    </source>
</evidence>
<protein>
    <recommendedName>
        <fullName evidence="1">HNH nuclease domain-containing protein</fullName>
    </recommendedName>
</protein>
<dbReference type="EMBL" id="CAIZ01000124">
    <property type="protein sequence ID" value="CCH70239.1"/>
    <property type="molecule type" value="Genomic_DNA"/>
</dbReference>
<dbReference type="SMART" id="SM00507">
    <property type="entry name" value="HNHc"/>
    <property type="match status" value="1"/>
</dbReference>
<dbReference type="OrthoDB" id="3634417at2"/>
<dbReference type="InterPro" id="IPR003615">
    <property type="entry name" value="HNH_nuc"/>
</dbReference>
<sequence>MSIQALHRAPGRGARPALDAVHGALDGVPAEGSVLDGSVLEGAVGPAVVLGEIDRAIRRLQGLRLRVIAEADEKQVADDSGMSSTSAWVAARSRTSGADASDDVRLAVALDGELAATRSALSEGRLSTEHAKVIATTAARLPEALAATERARIETSLVAAGERIDPERLRKVARRALALAERSVEETDTHEGEQLAAEEELAWQKCRFTLRHNDDGTSTGHFTVPRTAADILKKVVQQLASPKRLAAREQERGRALGLDTRGTEHRAATVVGEIDWQQRNGQAFAEILEHLPTERLHGKVAATVVVTVEHQKLVSGLGAAGMDTGSAMSIGQVRRLACEAGILPAVLDGDSVPLDLGRTKRHFQESQRVALATAYHECAAADCDRPYAWCDLHHEKPWSRGGRTDLADAVPLCGFHHRLVHGERHQTRIHRVGNRKVVTFRRRP</sequence>
<name>N0E531_9MICO</name>
<dbReference type="Pfam" id="PF02720">
    <property type="entry name" value="DUF222"/>
    <property type="match status" value="1"/>
</dbReference>
<comment type="caution">
    <text evidence="2">The sequence shown here is derived from an EMBL/GenBank/DDBJ whole genome shotgun (WGS) entry which is preliminary data.</text>
</comment>
<evidence type="ECO:0000313" key="3">
    <source>
        <dbReference type="Proteomes" id="UP000013167"/>
    </source>
</evidence>
<dbReference type="AlphaFoldDB" id="N0E531"/>
<reference evidence="2 3" key="1">
    <citation type="journal article" date="2013" name="ISME J.">
        <title>A metabolic model for members of the genus Tetrasphaera involved in enhanced biological phosphorus removal.</title>
        <authorList>
            <person name="Kristiansen R."/>
            <person name="Nguyen H.T.T."/>
            <person name="Saunders A.M."/>
            <person name="Nielsen J.L."/>
            <person name="Wimmer R."/>
            <person name="Le V.Q."/>
            <person name="McIlroy S.J."/>
            <person name="Petrovski S."/>
            <person name="Seviour R.J."/>
            <person name="Calteau A."/>
            <person name="Nielsen K.L."/>
            <person name="Nielsen P.H."/>
        </authorList>
    </citation>
    <scope>NUCLEOTIDE SEQUENCE [LARGE SCALE GENOMIC DNA]</scope>
    <source>
        <strain evidence="2 3">Lp2</strain>
    </source>
</reference>
<accession>N0E531</accession>
<dbReference type="InterPro" id="IPR003870">
    <property type="entry name" value="DUF222"/>
</dbReference>
<dbReference type="RefSeq" id="WP_010850090.1">
    <property type="nucleotide sequence ID" value="NZ_HF570956.1"/>
</dbReference>